<proteinExistence type="predicted"/>
<dbReference type="EMBL" id="JAUSVF010000003">
    <property type="protein sequence ID" value="MDQ0323104.1"/>
    <property type="molecule type" value="Genomic_DNA"/>
</dbReference>
<name>A0ABU0BXX6_9HYPH</name>
<accession>A0ABU0BXX6</accession>
<evidence type="ECO:0000313" key="2">
    <source>
        <dbReference type="Proteomes" id="UP001230207"/>
    </source>
</evidence>
<dbReference type="Proteomes" id="UP001230207">
    <property type="component" value="Unassembled WGS sequence"/>
</dbReference>
<gene>
    <name evidence="1" type="ORF">QO002_005310</name>
</gene>
<dbReference type="RefSeq" id="WP_307235437.1">
    <property type="nucleotide sequence ID" value="NZ_JAUSVF010000003.1"/>
</dbReference>
<sequence>MTNELDRTILELKASCATPIRTNAARLKPNSNWQRLNGRLS</sequence>
<comment type="caution">
    <text evidence="1">The sequence shown here is derived from an EMBL/GenBank/DDBJ whole genome shotgun (WGS) entry which is preliminary data.</text>
</comment>
<keyword evidence="2" id="KW-1185">Reference proteome</keyword>
<evidence type="ECO:0000313" key="1">
    <source>
        <dbReference type="EMBL" id="MDQ0323104.1"/>
    </source>
</evidence>
<reference evidence="1 2" key="1">
    <citation type="submission" date="2023-07" db="EMBL/GenBank/DDBJ databases">
        <title>Genomic Encyclopedia of Type Strains, Phase IV (KMG-IV): sequencing the most valuable type-strain genomes for metagenomic binning, comparative biology and taxonomic classification.</title>
        <authorList>
            <person name="Goeker M."/>
        </authorList>
    </citation>
    <scope>NUCLEOTIDE SEQUENCE [LARGE SCALE GENOMIC DNA]</scope>
    <source>
        <strain evidence="1 2">DSM 1112</strain>
    </source>
</reference>
<protein>
    <submittedName>
        <fullName evidence="1">Uncharacterized protein</fullName>
    </submittedName>
</protein>
<organism evidence="1 2">
    <name type="scientific">Pararhizobium capsulatum DSM 1112</name>
    <dbReference type="NCBI Taxonomy" id="1121113"/>
    <lineage>
        <taxon>Bacteria</taxon>
        <taxon>Pseudomonadati</taxon>
        <taxon>Pseudomonadota</taxon>
        <taxon>Alphaproteobacteria</taxon>
        <taxon>Hyphomicrobiales</taxon>
        <taxon>Rhizobiaceae</taxon>
        <taxon>Rhizobium/Agrobacterium group</taxon>
        <taxon>Pararhizobium</taxon>
    </lineage>
</organism>